<dbReference type="CDD" id="cd01650">
    <property type="entry name" value="RT_nLTR_like"/>
    <property type="match status" value="1"/>
</dbReference>
<evidence type="ECO:0000259" key="1">
    <source>
        <dbReference type="Pfam" id="PF00078"/>
    </source>
</evidence>
<dbReference type="InterPro" id="IPR000477">
    <property type="entry name" value="RT_dom"/>
</dbReference>
<accession>A0A1I8JIM6</accession>
<keyword evidence="2" id="KW-1185">Reference proteome</keyword>
<dbReference type="AlphaFoldDB" id="A0A1I8JIM6"/>
<dbReference type="Proteomes" id="UP000095280">
    <property type="component" value="Unplaced"/>
</dbReference>
<sequence>RRAALLLRLPRAAHHPLGGATVVSVEVKNGAVSEIAVVDFGDASDEPQAACPSQLVVRIRWVAPGTVRFKITGPQPNQNAHSNSSELLHGTAEHCEQSGDNIFWPSLKATYNLICLGFTRSTYRRRLAPAIHISRLERKVHAVRACRRGFCASTFDSASVTCGSSVPMRPRLRTQRSTGVLEFLSAQLEKTAQREHCTGDLNAVMQRSERARFVTPRENNNTNALVDFMDRHDLVSAKKLFRKPLHRLAAFAGFKRPAKALLQEITDAGPDNKPRAVWSVVNRLTGRKRRKALSHVELPEESSFNVSPITIDEVLQLAKKTPGNKATGPDDVPVEVLRIPQVMLEVMRVMKYVLAGGPTWGTAHIVGIPKKPDSAKVEEHRGISLMSCTANLFNRVLLSRLQPVLDPFLRREQNGFRPGRGTVTQILALRRILEEASIHQSTIICIFVDFLKTFDSVSRRVIANILRAYHVPSSW</sequence>
<dbReference type="WBParaSite" id="maker-uti_cns_0047914-snap-gene-0.9-mRNA-1">
    <property type="protein sequence ID" value="maker-uti_cns_0047914-snap-gene-0.9-mRNA-1"/>
    <property type="gene ID" value="maker-uti_cns_0047914-snap-gene-0.9"/>
</dbReference>
<organism evidence="2 3">
    <name type="scientific">Macrostomum lignano</name>
    <dbReference type="NCBI Taxonomy" id="282301"/>
    <lineage>
        <taxon>Eukaryota</taxon>
        <taxon>Metazoa</taxon>
        <taxon>Spiralia</taxon>
        <taxon>Lophotrochozoa</taxon>
        <taxon>Platyhelminthes</taxon>
        <taxon>Rhabditophora</taxon>
        <taxon>Macrostomorpha</taxon>
        <taxon>Macrostomida</taxon>
        <taxon>Macrostomidae</taxon>
        <taxon>Macrostomum</taxon>
    </lineage>
</organism>
<evidence type="ECO:0000313" key="3">
    <source>
        <dbReference type="WBParaSite" id="maker-uti_cns_0047914-snap-gene-0.9-mRNA-1"/>
    </source>
</evidence>
<reference evidence="3" key="1">
    <citation type="submission" date="2016-11" db="UniProtKB">
        <authorList>
            <consortium name="WormBaseParasite"/>
        </authorList>
    </citation>
    <scope>IDENTIFICATION</scope>
</reference>
<feature type="domain" description="Reverse transcriptase" evidence="1">
    <location>
        <begin position="368"/>
        <end position="474"/>
    </location>
</feature>
<dbReference type="PANTHER" id="PTHR19446">
    <property type="entry name" value="REVERSE TRANSCRIPTASES"/>
    <property type="match status" value="1"/>
</dbReference>
<protein>
    <submittedName>
        <fullName evidence="3">Reverse transcriptase domain-containing protein</fullName>
    </submittedName>
</protein>
<proteinExistence type="predicted"/>
<dbReference type="Pfam" id="PF00078">
    <property type="entry name" value="RVT_1"/>
    <property type="match status" value="1"/>
</dbReference>
<evidence type="ECO:0000313" key="2">
    <source>
        <dbReference type="Proteomes" id="UP000095280"/>
    </source>
</evidence>
<name>A0A1I8JIM6_9PLAT</name>